<organism evidence="2 3">
    <name type="scientific">Mytilus galloprovincialis</name>
    <name type="common">Mediterranean mussel</name>
    <dbReference type="NCBI Taxonomy" id="29158"/>
    <lineage>
        <taxon>Eukaryota</taxon>
        <taxon>Metazoa</taxon>
        <taxon>Spiralia</taxon>
        <taxon>Lophotrochozoa</taxon>
        <taxon>Mollusca</taxon>
        <taxon>Bivalvia</taxon>
        <taxon>Autobranchia</taxon>
        <taxon>Pteriomorphia</taxon>
        <taxon>Mytilida</taxon>
        <taxon>Mytiloidea</taxon>
        <taxon>Mytilidae</taxon>
        <taxon>Mytilinae</taxon>
        <taxon>Mytilus</taxon>
    </lineage>
</organism>
<accession>A0A3R5TL36</accession>
<keyword evidence="1" id="KW-0732">Signal</keyword>
<dbReference type="Proteomes" id="UP000266721">
    <property type="component" value="Unassembled WGS sequence"/>
</dbReference>
<dbReference type="Gene3D" id="2.60.40.60">
    <property type="entry name" value="Cadherins"/>
    <property type="match status" value="1"/>
</dbReference>
<name>A0A3R5TL36_MYTGA</name>
<feature type="chain" id="PRO_5018544822" description="Cadherin domain-containing protein" evidence="1">
    <location>
        <begin position="28"/>
        <end position="139"/>
    </location>
</feature>
<sequence length="139" mass="15943">MEHPIRLSIVTQLTVAFLLAILHSVYGEFQFTKFMQDYNLFENTPEGSLNYTLQTTGATGQVLYNSKVDVRDVFQVNAQTGAVSLIRVIDREDEPQIAVEFIAYDVGTNVEVTKQIVCKLYPFQLNIQSQMWRYLHNCT</sequence>
<evidence type="ECO:0000313" key="2">
    <source>
        <dbReference type="EMBL" id="OPL20336.1"/>
    </source>
</evidence>
<dbReference type="CDD" id="cd11304">
    <property type="entry name" value="Cadherin_repeat"/>
    <property type="match status" value="1"/>
</dbReference>
<protein>
    <recommendedName>
        <fullName evidence="4">Cadherin domain-containing protein</fullName>
    </recommendedName>
</protein>
<dbReference type="GO" id="GO:0016020">
    <property type="term" value="C:membrane"/>
    <property type="evidence" value="ECO:0007669"/>
    <property type="project" value="InterPro"/>
</dbReference>
<feature type="non-terminal residue" evidence="2">
    <location>
        <position position="1"/>
    </location>
</feature>
<dbReference type="AlphaFoldDB" id="A0A3R5TL36"/>
<evidence type="ECO:0000256" key="1">
    <source>
        <dbReference type="SAM" id="SignalP"/>
    </source>
</evidence>
<dbReference type="EMBL" id="KV611283">
    <property type="protein sequence ID" value="OPL20336.1"/>
    <property type="molecule type" value="Genomic_DNA"/>
</dbReference>
<evidence type="ECO:0008006" key="4">
    <source>
        <dbReference type="Google" id="ProtNLM"/>
    </source>
</evidence>
<feature type="signal peptide" evidence="1">
    <location>
        <begin position="1"/>
        <end position="27"/>
    </location>
</feature>
<reference evidence="2 3" key="1">
    <citation type="journal article" date="2016" name="PLoS ONE">
        <title>A First Insight into the Genome of the Filter-Feeder Mussel Mytilus galloprovincialis.</title>
        <authorList>
            <person name="Murgarella M."/>
            <person name="Puiu D."/>
            <person name="Novoa B."/>
            <person name="Figueras A."/>
            <person name="Posada D."/>
            <person name="Canchaya C."/>
        </authorList>
    </citation>
    <scope>NUCLEOTIDE SEQUENCE [LARGE SCALE GENOMIC DNA]</scope>
    <source>
        <tissue evidence="2">Muscle</tissue>
    </source>
</reference>
<proteinExistence type="predicted"/>
<feature type="non-terminal residue" evidence="2">
    <location>
        <position position="139"/>
    </location>
</feature>
<dbReference type="InterPro" id="IPR015919">
    <property type="entry name" value="Cadherin-like_sf"/>
</dbReference>
<keyword evidence="3" id="KW-1185">Reference proteome</keyword>
<dbReference type="GO" id="GO:0005509">
    <property type="term" value="F:calcium ion binding"/>
    <property type="evidence" value="ECO:0007669"/>
    <property type="project" value="InterPro"/>
</dbReference>
<dbReference type="SUPFAM" id="SSF49313">
    <property type="entry name" value="Cadherin-like"/>
    <property type="match status" value="1"/>
</dbReference>
<gene>
    <name evidence="2" type="ORF">AM593_03958</name>
</gene>
<evidence type="ECO:0000313" key="3">
    <source>
        <dbReference type="Proteomes" id="UP000266721"/>
    </source>
</evidence>